<evidence type="ECO:0000313" key="2">
    <source>
        <dbReference type="EMBL" id="MEW9570142.1"/>
    </source>
</evidence>
<feature type="chain" id="PRO_5046829428" description="PDZ domain-containing protein" evidence="1">
    <location>
        <begin position="23"/>
        <end position="128"/>
    </location>
</feature>
<sequence length="128" mass="13325">MRTLILLGALAAATAVALPAQADGYLKIHGTRDNLTWHTSNGRALDLASPEGKGIRINRIEPAGHDGLRQGDVIVAADGQPVAHVVDLTIFVNAHLQAACKLTVHRGQSNVQVALPAGELAALVHPSP</sequence>
<evidence type="ECO:0008006" key="4">
    <source>
        <dbReference type="Google" id="ProtNLM"/>
    </source>
</evidence>
<evidence type="ECO:0000313" key="3">
    <source>
        <dbReference type="Proteomes" id="UP001556220"/>
    </source>
</evidence>
<proteinExistence type="predicted"/>
<organism evidence="2 3">
    <name type="scientific">Rhodanobacter lycopersici</name>
    <dbReference type="NCBI Taxonomy" id="3162487"/>
    <lineage>
        <taxon>Bacteria</taxon>
        <taxon>Pseudomonadati</taxon>
        <taxon>Pseudomonadota</taxon>
        <taxon>Gammaproteobacteria</taxon>
        <taxon>Lysobacterales</taxon>
        <taxon>Rhodanobacteraceae</taxon>
        <taxon>Rhodanobacter</taxon>
    </lineage>
</organism>
<protein>
    <recommendedName>
        <fullName evidence="4">PDZ domain-containing protein</fullName>
    </recommendedName>
</protein>
<name>A0ABV3Q8U7_9GAMM</name>
<evidence type="ECO:0000256" key="1">
    <source>
        <dbReference type="SAM" id="SignalP"/>
    </source>
</evidence>
<gene>
    <name evidence="2" type="ORF">ABQJ54_00075</name>
</gene>
<dbReference type="InterPro" id="IPR036034">
    <property type="entry name" value="PDZ_sf"/>
</dbReference>
<keyword evidence="3" id="KW-1185">Reference proteome</keyword>
<dbReference type="Gene3D" id="2.30.42.10">
    <property type="match status" value="1"/>
</dbReference>
<dbReference type="RefSeq" id="WP_367852249.1">
    <property type="nucleotide sequence ID" value="NZ_JBFOHK010000001.1"/>
</dbReference>
<keyword evidence="1" id="KW-0732">Signal</keyword>
<dbReference type="EMBL" id="JBFOHK010000001">
    <property type="protein sequence ID" value="MEW9570142.1"/>
    <property type="molecule type" value="Genomic_DNA"/>
</dbReference>
<dbReference type="Proteomes" id="UP001556220">
    <property type="component" value="Unassembled WGS sequence"/>
</dbReference>
<feature type="signal peptide" evidence="1">
    <location>
        <begin position="1"/>
        <end position="22"/>
    </location>
</feature>
<accession>A0ABV3Q8U7</accession>
<dbReference type="SUPFAM" id="SSF50156">
    <property type="entry name" value="PDZ domain-like"/>
    <property type="match status" value="1"/>
</dbReference>
<comment type="caution">
    <text evidence="2">The sequence shown here is derived from an EMBL/GenBank/DDBJ whole genome shotgun (WGS) entry which is preliminary data.</text>
</comment>
<reference evidence="2 3" key="1">
    <citation type="submission" date="2024-06" db="EMBL/GenBank/DDBJ databases">
        <authorList>
            <person name="Woo H."/>
        </authorList>
    </citation>
    <scope>NUCLEOTIDE SEQUENCE [LARGE SCALE GENOMIC DNA]</scope>
    <source>
        <strain evidence="2 3">Si-c</strain>
    </source>
</reference>